<dbReference type="Proteomes" id="UP001485459">
    <property type="component" value="Chromosome"/>
</dbReference>
<organism evidence="3 4">
    <name type="scientific">Chitinophaga pollutisoli</name>
    <dbReference type="NCBI Taxonomy" id="3133966"/>
    <lineage>
        <taxon>Bacteria</taxon>
        <taxon>Pseudomonadati</taxon>
        <taxon>Bacteroidota</taxon>
        <taxon>Chitinophagia</taxon>
        <taxon>Chitinophagales</taxon>
        <taxon>Chitinophagaceae</taxon>
        <taxon>Chitinophaga</taxon>
    </lineage>
</organism>
<keyword evidence="4" id="KW-1185">Reference proteome</keyword>
<dbReference type="InterPro" id="IPR019734">
    <property type="entry name" value="TPR_rpt"/>
</dbReference>
<feature type="signal peptide" evidence="2">
    <location>
        <begin position="1"/>
        <end position="18"/>
    </location>
</feature>
<evidence type="ECO:0000313" key="3">
    <source>
        <dbReference type="EMBL" id="WZN39187.1"/>
    </source>
</evidence>
<evidence type="ECO:0000256" key="2">
    <source>
        <dbReference type="SAM" id="SignalP"/>
    </source>
</evidence>
<dbReference type="Gene3D" id="1.25.40.10">
    <property type="entry name" value="Tetratricopeptide repeat domain"/>
    <property type="match status" value="2"/>
</dbReference>
<sequence>MRIPLMLLFVLFCGGISAQDKVDNDLLMGYLQHQQYEEVIRYMEQTVKPQHPNGLVILANAYYQNAQLTEAAHFYKTILTIAPDHVTAHQQLGNIAVQAQQYATAIVHFQRLVELRPDNAACWKQLARACSNVTGMQDSASVYMEKAYAIQPNDPAVVIFLADDCMDKEAYLRADSLLKKYHQTDSSNIIVNTKLVKSSYLLNRFPEALVYGRQIMEQRAFAPVAYSYLAGTYYRMKLYDSCVRVHDFMVELLGEAPEFVKYYAALSYGEMKQYEKSNALLQECIDMAKSKSLDNYYAAMAGNFEKMKNYRAAISHYDTAHYLFKQPMRQYGIAVIYDQHMQDPQKARKHYQLYLKSAKPETKNETEIHTYVKERVKTLQ</sequence>
<reference evidence="4" key="1">
    <citation type="submission" date="2024-03" db="EMBL/GenBank/DDBJ databases">
        <title>Chitinophaga horti sp. nov., isolated from garden soil.</title>
        <authorList>
            <person name="Lee D.S."/>
            <person name="Han D.M."/>
            <person name="Baek J.H."/>
            <person name="Choi D.G."/>
            <person name="Jeon J.H."/>
            <person name="Jeon C.O."/>
        </authorList>
    </citation>
    <scope>NUCLEOTIDE SEQUENCE [LARGE SCALE GENOMIC DNA]</scope>
    <source>
        <strain evidence="4">GPA1</strain>
    </source>
</reference>
<keyword evidence="1" id="KW-0802">TPR repeat</keyword>
<dbReference type="SUPFAM" id="SSF48452">
    <property type="entry name" value="TPR-like"/>
    <property type="match status" value="1"/>
</dbReference>
<protein>
    <submittedName>
        <fullName evidence="3">Tetratricopeptide repeat protein</fullName>
    </submittedName>
</protein>
<name>A0ABZ2YIU6_9BACT</name>
<feature type="repeat" description="TPR" evidence="1">
    <location>
        <begin position="86"/>
        <end position="119"/>
    </location>
</feature>
<keyword evidence="2" id="KW-0732">Signal</keyword>
<dbReference type="SMART" id="SM00028">
    <property type="entry name" value="TPR"/>
    <property type="match status" value="4"/>
</dbReference>
<dbReference type="InterPro" id="IPR011990">
    <property type="entry name" value="TPR-like_helical_dom_sf"/>
</dbReference>
<dbReference type="Pfam" id="PF13174">
    <property type="entry name" value="TPR_6"/>
    <property type="match status" value="1"/>
</dbReference>
<evidence type="ECO:0000256" key="1">
    <source>
        <dbReference type="PROSITE-ProRule" id="PRU00339"/>
    </source>
</evidence>
<dbReference type="RefSeq" id="WP_341834184.1">
    <property type="nucleotide sequence ID" value="NZ_CP149822.1"/>
</dbReference>
<dbReference type="PANTHER" id="PTHR12558:SF13">
    <property type="entry name" value="CELL DIVISION CYCLE PROTEIN 27 HOMOLOG"/>
    <property type="match status" value="1"/>
</dbReference>
<proteinExistence type="predicted"/>
<dbReference type="PANTHER" id="PTHR12558">
    <property type="entry name" value="CELL DIVISION CYCLE 16,23,27"/>
    <property type="match status" value="1"/>
</dbReference>
<evidence type="ECO:0000313" key="4">
    <source>
        <dbReference type="Proteomes" id="UP001485459"/>
    </source>
</evidence>
<feature type="repeat" description="TPR" evidence="1">
    <location>
        <begin position="52"/>
        <end position="85"/>
    </location>
</feature>
<accession>A0ABZ2YIU6</accession>
<gene>
    <name evidence="3" type="ORF">WJU16_14375</name>
</gene>
<dbReference type="Pfam" id="PF12895">
    <property type="entry name" value="ANAPC3"/>
    <property type="match status" value="1"/>
</dbReference>
<dbReference type="PROSITE" id="PS50005">
    <property type="entry name" value="TPR"/>
    <property type="match status" value="2"/>
</dbReference>
<dbReference type="EMBL" id="CP149822">
    <property type="protein sequence ID" value="WZN39187.1"/>
    <property type="molecule type" value="Genomic_DNA"/>
</dbReference>
<feature type="chain" id="PRO_5045585562" evidence="2">
    <location>
        <begin position="19"/>
        <end position="380"/>
    </location>
</feature>